<keyword evidence="2" id="KW-0547">Nucleotide-binding</keyword>
<protein>
    <submittedName>
        <fullName evidence="2">ATP-binding protein</fullName>
    </submittedName>
</protein>
<dbReference type="EMBL" id="SRYX01000025">
    <property type="protein sequence ID" value="TGY36651.1"/>
    <property type="molecule type" value="Genomic_DNA"/>
</dbReference>
<dbReference type="InterPro" id="IPR027417">
    <property type="entry name" value="P-loop_NTPase"/>
</dbReference>
<evidence type="ECO:0000313" key="3">
    <source>
        <dbReference type="Proteomes" id="UP000309566"/>
    </source>
</evidence>
<dbReference type="AlphaFoldDB" id="A0A4S2D737"/>
<accession>A0A4S2D737</accession>
<evidence type="ECO:0000313" key="2">
    <source>
        <dbReference type="EMBL" id="TGY36651.1"/>
    </source>
</evidence>
<proteinExistence type="predicted"/>
<dbReference type="PANTHER" id="PTHR42957:SF1">
    <property type="entry name" value="HELICASE MJ1565-RELATED"/>
    <property type="match status" value="1"/>
</dbReference>
<comment type="caution">
    <text evidence="2">The sequence shown here is derived from an EMBL/GenBank/DDBJ whole genome shotgun (WGS) entry which is preliminary data.</text>
</comment>
<feature type="domain" description="Helicase HerA central" evidence="1">
    <location>
        <begin position="515"/>
        <end position="766"/>
    </location>
</feature>
<dbReference type="PANTHER" id="PTHR42957">
    <property type="entry name" value="HELICASE MJ1565-RELATED"/>
    <property type="match status" value="1"/>
</dbReference>
<keyword evidence="2" id="KW-0067">ATP-binding</keyword>
<dbReference type="GO" id="GO:0005524">
    <property type="term" value="F:ATP binding"/>
    <property type="evidence" value="ECO:0007669"/>
    <property type="project" value="UniProtKB-KW"/>
</dbReference>
<dbReference type="SUPFAM" id="SSF52540">
    <property type="entry name" value="P-loop containing nucleoside triphosphate hydrolases"/>
    <property type="match status" value="1"/>
</dbReference>
<gene>
    <name evidence="2" type="ORF">E5353_08415</name>
</gene>
<dbReference type="InterPro" id="IPR008571">
    <property type="entry name" value="HerA-like"/>
</dbReference>
<name>A0A4S2D737_9BACE</name>
<sequence length="909" mass="102312">METILEKKPQDGRQDEDRFEPIAKVLAANAVAQSLSFTMERKYLNEIDKEGRTGAGFGLEAIHQFDSPLVPYWIEIERIGKPLDNNVENCFSAIQKILSACFLPKKTQLIFLVYSENGVCHLYIGIRPIDSREVKFSFVDSLSDFIEGIWPGIKCRTVKGRNRLDFITDKIKDEQKGYDYIYSITGIPSMESQYKSIYPATIDKLIAGMRKKNFSYLVVADPVPEQEIDEILYKCRDFNGQAESLKSFNFSESDSKGSNSSYSYAKNISESTSQESTNRGWQLAGVGLMLASALFPPAGAVTTALALGTSFLRASQNIAGVNLLTAFSPRKTKGHTEGTTESETIGFSQNQSKSISQNLVNKHIESVSEHLFYHSKRFETGKAIGCWNVGVYLMAEKEADIQSASLQLRSILSGQESVFEPVRIHDVSSLVDEEKNNTLALMAPPTIRIKTPSDEYFEHPLGEHFKELKTLLTTKELSYLINFPLRAVPGISVIDSSPEFSLNQPDEGGEHAITFGKLLYGGTETKLEYHIPIDVLSRHTLLSGINGSGKTNTVQSILNGLGMNCPFLVIEPAKTEYVDWALNYNELHPENPIDIYIPGCKKYKTGFTPKKLKLNPFELVWLKEEQEPNVLTHIDRLKSTFASAFPMYDILPVLMEDLIYTVYQNKSTDWLGQEPKYGVTLPPTLNGMSISVDKVISNRQYEERIERNMKACLNTRIDSLKRGWKGEMLNTLHSTPWADLFSKPCIINLSYVGDDVDKSFFMALILQFLYEYRAAQAEVGEIDFNDNTCRHLTVIEEAHRVMAKCENQELPQYKSAMMFSNMLSEIRAYGEGIFLVDQVPTRLIPDAIKNTNLKITHRLVAEDDCKAISESMGLNDEQRKVIAKLMTGQCVVSSSLSTDTYWVKVNKVK</sequence>
<organism evidence="2 3">
    <name type="scientific">Bacteroides caecimuris</name>
    <dbReference type="NCBI Taxonomy" id="1796613"/>
    <lineage>
        <taxon>Bacteria</taxon>
        <taxon>Pseudomonadati</taxon>
        <taxon>Bacteroidota</taxon>
        <taxon>Bacteroidia</taxon>
        <taxon>Bacteroidales</taxon>
        <taxon>Bacteroidaceae</taxon>
        <taxon>Bacteroides</taxon>
    </lineage>
</organism>
<dbReference type="Gene3D" id="3.40.50.300">
    <property type="entry name" value="P-loop containing nucleotide triphosphate hydrolases"/>
    <property type="match status" value="2"/>
</dbReference>
<dbReference type="RefSeq" id="WP_135999515.1">
    <property type="nucleotide sequence ID" value="NZ_SRYX01000025.1"/>
</dbReference>
<dbReference type="Pfam" id="PF01935">
    <property type="entry name" value="DUF87"/>
    <property type="match status" value="1"/>
</dbReference>
<evidence type="ECO:0000259" key="1">
    <source>
        <dbReference type="Pfam" id="PF01935"/>
    </source>
</evidence>
<dbReference type="Proteomes" id="UP000309566">
    <property type="component" value="Unassembled WGS sequence"/>
</dbReference>
<reference evidence="2 3" key="1">
    <citation type="submission" date="2019-04" db="EMBL/GenBank/DDBJ databases">
        <title>Microbes associate with the intestines of laboratory mice.</title>
        <authorList>
            <person name="Navarre W."/>
            <person name="Wong E."/>
            <person name="Huang K."/>
            <person name="Tropini C."/>
            <person name="Ng K."/>
            <person name="Yu B."/>
        </authorList>
    </citation>
    <scope>NUCLEOTIDE SEQUENCE [LARGE SCALE GENOMIC DNA]</scope>
    <source>
        <strain evidence="2 3">NM63_1-25</strain>
    </source>
</reference>
<dbReference type="InterPro" id="IPR002789">
    <property type="entry name" value="HerA_central"/>
</dbReference>